<dbReference type="Pfam" id="PF01048">
    <property type="entry name" value="PNP_UDP_1"/>
    <property type="match status" value="1"/>
</dbReference>
<proteinExistence type="predicted"/>
<evidence type="ECO:0000313" key="2">
    <source>
        <dbReference type="EMBL" id="MBU3078706.1"/>
    </source>
</evidence>
<sequence length="224" mass="22838">MKDVKRIGVVTGVAHELDALLPDCPRVALGGRPPVARVDWQDKQLFLACAGIGKVAAATAATALAARHDVELLLVIGTAGKIGAADGDLFLLTEAVQADYGAQRPDGLAHYTAGTMPIGDATLRCFVGQAPEGLGLPAARIATSDLFVECGVHGARVSDRLDAALIDMETAAVAHAAELLGLPWAAIKATTDGADTDSAASFARNLERAARAAADAAARLIAGL</sequence>
<evidence type="ECO:0000313" key="3">
    <source>
        <dbReference type="Proteomes" id="UP000776276"/>
    </source>
</evidence>
<keyword evidence="3" id="KW-1185">Reference proteome</keyword>
<evidence type="ECO:0000259" key="1">
    <source>
        <dbReference type="Pfam" id="PF01048"/>
    </source>
</evidence>
<dbReference type="Proteomes" id="UP000776276">
    <property type="component" value="Unassembled WGS sequence"/>
</dbReference>
<dbReference type="SUPFAM" id="SSF53167">
    <property type="entry name" value="Purine and uridine phosphorylases"/>
    <property type="match status" value="1"/>
</dbReference>
<dbReference type="PANTHER" id="PTHR46832">
    <property type="entry name" value="5'-METHYLTHIOADENOSINE/S-ADENOSYLHOMOCYSTEINE NUCLEOSIDASE"/>
    <property type="match status" value="1"/>
</dbReference>
<feature type="domain" description="Nucleoside phosphorylase" evidence="1">
    <location>
        <begin position="6"/>
        <end position="221"/>
    </location>
</feature>
<comment type="caution">
    <text evidence="2">The sequence shown here is derived from an EMBL/GenBank/DDBJ whole genome shotgun (WGS) entry which is preliminary data.</text>
</comment>
<organism evidence="2 3">
    <name type="scientific">Sphingomonas quercus</name>
    <dbReference type="NCBI Taxonomy" id="2842451"/>
    <lineage>
        <taxon>Bacteria</taxon>
        <taxon>Pseudomonadati</taxon>
        <taxon>Pseudomonadota</taxon>
        <taxon>Alphaproteobacteria</taxon>
        <taxon>Sphingomonadales</taxon>
        <taxon>Sphingomonadaceae</taxon>
        <taxon>Sphingomonas</taxon>
    </lineage>
</organism>
<dbReference type="Gene3D" id="3.40.50.1580">
    <property type="entry name" value="Nucleoside phosphorylase domain"/>
    <property type="match status" value="1"/>
</dbReference>
<dbReference type="InterPro" id="IPR000845">
    <property type="entry name" value="Nucleoside_phosphorylase_d"/>
</dbReference>
<dbReference type="InterPro" id="IPR035994">
    <property type="entry name" value="Nucleoside_phosphorylase_sf"/>
</dbReference>
<reference evidence="2 3" key="1">
    <citation type="submission" date="2021-06" db="EMBL/GenBank/DDBJ databases">
        <title>Sphingomonas sp. XMGL2, whole genome shotgun sequencing project.</title>
        <authorList>
            <person name="Zhao G."/>
            <person name="Shen L."/>
        </authorList>
    </citation>
    <scope>NUCLEOTIDE SEQUENCE [LARGE SCALE GENOMIC DNA]</scope>
    <source>
        <strain evidence="2 3">XMGL2</strain>
    </source>
</reference>
<accession>A0ABS6BK76</accession>
<dbReference type="PANTHER" id="PTHR46832:SF1">
    <property type="entry name" value="5'-METHYLTHIOADENOSINE_S-ADENOSYLHOMOCYSTEINE NUCLEOSIDASE"/>
    <property type="match status" value="1"/>
</dbReference>
<gene>
    <name evidence="2" type="ORF">KOF26_12590</name>
</gene>
<dbReference type="EMBL" id="JAHKRT010000006">
    <property type="protein sequence ID" value="MBU3078706.1"/>
    <property type="molecule type" value="Genomic_DNA"/>
</dbReference>
<name>A0ABS6BK76_9SPHN</name>
<protein>
    <submittedName>
        <fullName evidence="2">Purine phosphorylase</fullName>
    </submittedName>
</protein>